<keyword evidence="3" id="KW-1185">Reference proteome</keyword>
<dbReference type="PANTHER" id="PTHR31111">
    <property type="entry name" value="BNAA05G37150D PROTEIN-RELATED"/>
    <property type="match status" value="1"/>
</dbReference>
<sequence length="199" mass="22431">MAPHRHCKHFIAGVGLIIDSGSGVVVDGVVYFFISGAYNCAFLTGTGKLPDIASFDLGREEWSRDLQAPMGHNIGSVENFHSPMYQHTLAEFKGSLVLVYKRRQQSTFVMDLWFLTDLEKGVWVKEYAIRTEWINLDTSSADFYQVEPILMLDDGRLVLHLTMAGILLIWDPRSNNFAQLEIRDLNSVAIYTGSLLSLQ</sequence>
<dbReference type="InterPro" id="IPR013187">
    <property type="entry name" value="F-box-assoc_dom_typ3"/>
</dbReference>
<feature type="domain" description="F-box associated beta-propeller type 3" evidence="1">
    <location>
        <begin position="21"/>
        <end position="187"/>
    </location>
</feature>
<dbReference type="OrthoDB" id="688805at2759"/>
<evidence type="ECO:0000313" key="3">
    <source>
        <dbReference type="Proteomes" id="UP000095767"/>
    </source>
</evidence>
<protein>
    <recommendedName>
        <fullName evidence="1">F-box associated beta-propeller type 3 domain-containing protein</fullName>
    </recommendedName>
</protein>
<organism evidence="2 3">
    <name type="scientific">Dichanthelium oligosanthes</name>
    <dbReference type="NCBI Taxonomy" id="888268"/>
    <lineage>
        <taxon>Eukaryota</taxon>
        <taxon>Viridiplantae</taxon>
        <taxon>Streptophyta</taxon>
        <taxon>Embryophyta</taxon>
        <taxon>Tracheophyta</taxon>
        <taxon>Spermatophyta</taxon>
        <taxon>Magnoliopsida</taxon>
        <taxon>Liliopsida</taxon>
        <taxon>Poales</taxon>
        <taxon>Poaceae</taxon>
        <taxon>PACMAD clade</taxon>
        <taxon>Panicoideae</taxon>
        <taxon>Panicodae</taxon>
        <taxon>Paniceae</taxon>
        <taxon>Dichantheliinae</taxon>
        <taxon>Dichanthelium</taxon>
    </lineage>
</organism>
<dbReference type="PANTHER" id="PTHR31111:SF133">
    <property type="entry name" value="OS07G0196600 PROTEIN"/>
    <property type="match status" value="1"/>
</dbReference>
<dbReference type="Gene3D" id="2.120.10.80">
    <property type="entry name" value="Kelch-type beta propeller"/>
    <property type="match status" value="1"/>
</dbReference>
<evidence type="ECO:0000259" key="1">
    <source>
        <dbReference type="Pfam" id="PF08268"/>
    </source>
</evidence>
<accession>A0A1E5UUN6</accession>
<name>A0A1E5UUN6_9POAL</name>
<dbReference type="Pfam" id="PF08268">
    <property type="entry name" value="FBA_3"/>
    <property type="match status" value="1"/>
</dbReference>
<dbReference type="InterPro" id="IPR015915">
    <property type="entry name" value="Kelch-typ_b-propeller"/>
</dbReference>
<dbReference type="EMBL" id="LWDX02062685">
    <property type="protein sequence ID" value="OEL16524.1"/>
    <property type="molecule type" value="Genomic_DNA"/>
</dbReference>
<dbReference type="Proteomes" id="UP000095767">
    <property type="component" value="Unassembled WGS sequence"/>
</dbReference>
<proteinExistence type="predicted"/>
<reference evidence="2 3" key="1">
    <citation type="submission" date="2016-09" db="EMBL/GenBank/DDBJ databases">
        <title>The draft genome of Dichanthelium oligosanthes: A C3 panicoid grass species.</title>
        <authorList>
            <person name="Studer A.J."/>
            <person name="Schnable J.C."/>
            <person name="Brutnell T.P."/>
        </authorList>
    </citation>
    <scope>NUCLEOTIDE SEQUENCE [LARGE SCALE GENOMIC DNA]</scope>
    <source>
        <strain evidence="3">cv. Kellogg 1175</strain>
        <tissue evidence="2">Leaf</tissue>
    </source>
</reference>
<dbReference type="AlphaFoldDB" id="A0A1E5UUN6"/>
<comment type="caution">
    <text evidence="2">The sequence shown here is derived from an EMBL/GenBank/DDBJ whole genome shotgun (WGS) entry which is preliminary data.</text>
</comment>
<evidence type="ECO:0000313" key="2">
    <source>
        <dbReference type="EMBL" id="OEL16524.1"/>
    </source>
</evidence>
<gene>
    <name evidence="2" type="ORF">BAE44_0022457</name>
</gene>